<evidence type="ECO:0000313" key="3">
    <source>
        <dbReference type="Proteomes" id="UP000029964"/>
    </source>
</evidence>
<feature type="region of interest" description="Disordered" evidence="1">
    <location>
        <begin position="113"/>
        <end position="163"/>
    </location>
</feature>
<sequence length="182" mass="19195">MPHVAPNSWVAIATYSATAWASRLAHRAPGDSLQERSLLCPVVCDETWCCQIGQICQEVSDGDAPYECGDLLLETTDSAFALVALSSEVNSVLSEGSALITSLTSELSLSLTFTETTSPPDPNKETMVPETSPSKPSRPSTTTTTSSTETETTTASEDAAVTPNSPWQHRIAVAGLAMALAF</sequence>
<dbReference type="OrthoDB" id="4587212at2759"/>
<gene>
    <name evidence="2" type="ORF">ACRE_024740</name>
</gene>
<dbReference type="AlphaFoldDB" id="A0A086TBP8"/>
<dbReference type="Proteomes" id="UP000029964">
    <property type="component" value="Unassembled WGS sequence"/>
</dbReference>
<feature type="compositionally biased region" description="Low complexity" evidence="1">
    <location>
        <begin position="129"/>
        <end position="157"/>
    </location>
</feature>
<proteinExistence type="predicted"/>
<name>A0A086TBP8_HAPC1</name>
<evidence type="ECO:0000256" key="1">
    <source>
        <dbReference type="SAM" id="MobiDB-lite"/>
    </source>
</evidence>
<accession>A0A086TBP8</accession>
<dbReference type="HOGENOM" id="CLU_1481544_0_0_1"/>
<evidence type="ECO:0000313" key="2">
    <source>
        <dbReference type="EMBL" id="KFH46780.1"/>
    </source>
</evidence>
<comment type="caution">
    <text evidence="2">The sequence shown here is derived from an EMBL/GenBank/DDBJ whole genome shotgun (WGS) entry which is preliminary data.</text>
</comment>
<protein>
    <submittedName>
        <fullName evidence="2">Uncharacterized protein</fullName>
    </submittedName>
</protein>
<reference evidence="3" key="1">
    <citation type="journal article" date="2014" name="Genome Announc.">
        <title>Genome sequence and annotation of Acremonium chrysogenum, producer of the beta-lactam antibiotic cephalosporin C.</title>
        <authorList>
            <person name="Terfehr D."/>
            <person name="Dahlmann T.A."/>
            <person name="Specht T."/>
            <person name="Zadra I."/>
            <person name="Kuernsteiner H."/>
            <person name="Kueck U."/>
        </authorList>
    </citation>
    <scope>NUCLEOTIDE SEQUENCE [LARGE SCALE GENOMIC DNA]</scope>
    <source>
        <strain evidence="3">ATCC 11550 / CBS 779.69 / DSM 880 / IAM 14645 / JCM 23072 / IMI 49137</strain>
    </source>
</reference>
<organism evidence="2 3">
    <name type="scientific">Hapsidospora chrysogenum (strain ATCC 11550 / CBS 779.69 / DSM 880 / IAM 14645 / JCM 23072 / IMI 49137)</name>
    <name type="common">Acremonium chrysogenum</name>
    <dbReference type="NCBI Taxonomy" id="857340"/>
    <lineage>
        <taxon>Eukaryota</taxon>
        <taxon>Fungi</taxon>
        <taxon>Dikarya</taxon>
        <taxon>Ascomycota</taxon>
        <taxon>Pezizomycotina</taxon>
        <taxon>Sordariomycetes</taxon>
        <taxon>Hypocreomycetidae</taxon>
        <taxon>Hypocreales</taxon>
        <taxon>Bionectriaceae</taxon>
        <taxon>Hapsidospora</taxon>
    </lineage>
</organism>
<keyword evidence="3" id="KW-1185">Reference proteome</keyword>
<dbReference type="EMBL" id="JPKY01000016">
    <property type="protein sequence ID" value="KFH46780.1"/>
    <property type="molecule type" value="Genomic_DNA"/>
</dbReference>